<dbReference type="EMBL" id="JABXJJ020000026">
    <property type="protein sequence ID" value="MDI5971812.1"/>
    <property type="molecule type" value="Genomic_DNA"/>
</dbReference>
<dbReference type="RefSeq" id="WP_271313265.1">
    <property type="nucleotide sequence ID" value="NZ_JABXJJ020000026.1"/>
</dbReference>
<accession>A0AA90HBM7</accession>
<reference evidence="1" key="1">
    <citation type="submission" date="2023-05" db="EMBL/GenBank/DDBJ databases">
        <title>Streptantibioticus silvisoli sp. nov., acidotolerant actinomycetes 1 from pine litter.</title>
        <authorList>
            <person name="Swiecimska M."/>
            <person name="Golinska P."/>
            <person name="Sangal V."/>
            <person name="Wachnowicz B."/>
            <person name="Goodfellow M."/>
        </authorList>
    </citation>
    <scope>NUCLEOTIDE SEQUENCE</scope>
    <source>
        <strain evidence="1">SL13</strain>
    </source>
</reference>
<sequence>MADLRVDDGLLADCELRLSRLHREFRDLDARRADLAGLLGSREVADAMDGFFDNWTHYRAKLLTALETVGTQVAQTRTTFRHVDERLAGAPHR</sequence>
<proteinExistence type="predicted"/>
<protein>
    <submittedName>
        <fullName evidence="1">Uncharacterized protein</fullName>
    </submittedName>
</protein>
<dbReference type="AlphaFoldDB" id="A0AA90HBM7"/>
<evidence type="ECO:0000313" key="1">
    <source>
        <dbReference type="EMBL" id="MDI5971812.1"/>
    </source>
</evidence>
<comment type="caution">
    <text evidence="1">The sequence shown here is derived from an EMBL/GenBank/DDBJ whole genome shotgun (WGS) entry which is preliminary data.</text>
</comment>
<name>A0AA90HBM7_9ACTN</name>
<organism evidence="1">
    <name type="scientific">Streptantibioticus silvisoli</name>
    <dbReference type="NCBI Taxonomy" id="2705255"/>
    <lineage>
        <taxon>Bacteria</taxon>
        <taxon>Bacillati</taxon>
        <taxon>Actinomycetota</taxon>
        <taxon>Actinomycetes</taxon>
        <taxon>Kitasatosporales</taxon>
        <taxon>Streptomycetaceae</taxon>
        <taxon>Streptantibioticus</taxon>
    </lineage>
</organism>
<gene>
    <name evidence="1" type="ORF">POF50_021160</name>
</gene>